<dbReference type="InterPro" id="IPR001638">
    <property type="entry name" value="Solute-binding_3/MltF_N"/>
</dbReference>
<dbReference type="GO" id="GO:0005576">
    <property type="term" value="C:extracellular region"/>
    <property type="evidence" value="ECO:0007669"/>
    <property type="project" value="TreeGrafter"/>
</dbReference>
<evidence type="ECO:0000259" key="4">
    <source>
        <dbReference type="SMART" id="SM00062"/>
    </source>
</evidence>
<dbReference type="SUPFAM" id="SSF53850">
    <property type="entry name" value="Periplasmic binding protein-like II"/>
    <property type="match status" value="1"/>
</dbReference>
<dbReference type="KEGG" id="nmv:NITMOv2_3202"/>
<evidence type="ECO:0000256" key="1">
    <source>
        <dbReference type="ARBA" id="ARBA00010333"/>
    </source>
</evidence>
<comment type="similarity">
    <text evidence="1">Belongs to the bacterial solute-binding protein 3 family.</text>
</comment>
<dbReference type="OrthoDB" id="9768183at2"/>
<dbReference type="STRING" id="42253.NITMOv2_3202"/>
<organism evidence="5 6">
    <name type="scientific">Nitrospira moscoviensis</name>
    <dbReference type="NCBI Taxonomy" id="42253"/>
    <lineage>
        <taxon>Bacteria</taxon>
        <taxon>Pseudomonadati</taxon>
        <taxon>Nitrospirota</taxon>
        <taxon>Nitrospiria</taxon>
        <taxon>Nitrospirales</taxon>
        <taxon>Nitrospiraceae</taxon>
        <taxon>Nitrospira</taxon>
    </lineage>
</organism>
<dbReference type="Proteomes" id="UP000069205">
    <property type="component" value="Chromosome"/>
</dbReference>
<protein>
    <recommendedName>
        <fullName evidence="4">Solute-binding protein family 3/N-terminal domain-containing protein</fullName>
    </recommendedName>
</protein>
<keyword evidence="6" id="KW-1185">Reference proteome</keyword>
<evidence type="ECO:0000256" key="2">
    <source>
        <dbReference type="ARBA" id="ARBA00022448"/>
    </source>
</evidence>
<keyword evidence="3" id="KW-0732">Signal</keyword>
<dbReference type="InterPro" id="IPR051455">
    <property type="entry name" value="Bact_solute-bind_prot3"/>
</dbReference>
<reference evidence="5 6" key="1">
    <citation type="journal article" date="2015" name="Proc. Natl. Acad. Sci. U.S.A.">
        <title>Expanded metabolic versatility of ubiquitous nitrite-oxidizing bacteria from the genus Nitrospira.</title>
        <authorList>
            <person name="Koch H."/>
            <person name="Lucker S."/>
            <person name="Albertsen M."/>
            <person name="Kitzinger K."/>
            <person name="Herbold C."/>
            <person name="Spieck E."/>
            <person name="Nielsen P.H."/>
            <person name="Wagner M."/>
            <person name="Daims H."/>
        </authorList>
    </citation>
    <scope>NUCLEOTIDE SEQUENCE [LARGE SCALE GENOMIC DNA]</scope>
    <source>
        <strain evidence="5 6">NSP M-1</strain>
    </source>
</reference>
<dbReference type="PANTHER" id="PTHR30085:SF6">
    <property type="entry name" value="ABC TRANSPORTER GLUTAMINE-BINDING PROTEIN GLNH"/>
    <property type="match status" value="1"/>
</dbReference>
<feature type="domain" description="Solute-binding protein family 3/N-terminal" evidence="4">
    <location>
        <begin position="74"/>
        <end position="328"/>
    </location>
</feature>
<dbReference type="GO" id="GO:0006865">
    <property type="term" value="P:amino acid transport"/>
    <property type="evidence" value="ECO:0007669"/>
    <property type="project" value="TreeGrafter"/>
</dbReference>
<dbReference type="SMART" id="SM00062">
    <property type="entry name" value="PBPb"/>
    <property type="match status" value="1"/>
</dbReference>
<name>A0A0K2GF71_NITMO</name>
<dbReference type="PANTHER" id="PTHR30085">
    <property type="entry name" value="AMINO ACID ABC TRANSPORTER PERMEASE"/>
    <property type="match status" value="1"/>
</dbReference>
<dbReference type="GO" id="GO:0030288">
    <property type="term" value="C:outer membrane-bounded periplasmic space"/>
    <property type="evidence" value="ECO:0007669"/>
    <property type="project" value="TreeGrafter"/>
</dbReference>
<dbReference type="Pfam" id="PF00497">
    <property type="entry name" value="SBP_bac_3"/>
    <property type="match status" value="1"/>
</dbReference>
<accession>A0A0K2GF71</accession>
<evidence type="ECO:0000313" key="6">
    <source>
        <dbReference type="Proteomes" id="UP000069205"/>
    </source>
</evidence>
<dbReference type="PATRIC" id="fig|42253.5.peg.3156"/>
<proteinExistence type="inferred from homology"/>
<evidence type="ECO:0000313" key="5">
    <source>
        <dbReference type="EMBL" id="ALA59601.1"/>
    </source>
</evidence>
<dbReference type="Gene3D" id="3.40.190.10">
    <property type="entry name" value="Periplasmic binding protein-like II"/>
    <property type="match status" value="2"/>
</dbReference>
<dbReference type="AlphaFoldDB" id="A0A0K2GF71"/>
<gene>
    <name evidence="5" type="ORF">NITMOv2_3202</name>
</gene>
<dbReference type="EMBL" id="CP011801">
    <property type="protein sequence ID" value="ALA59601.1"/>
    <property type="molecule type" value="Genomic_DNA"/>
</dbReference>
<evidence type="ECO:0000256" key="3">
    <source>
        <dbReference type="ARBA" id="ARBA00022729"/>
    </source>
</evidence>
<keyword evidence="2" id="KW-0813">Transport</keyword>
<sequence>MALLNRHPVLRLRMRRRSRDTILILRFTRHISRFTAGLCLLFLPGCGLVFDAVQLVYPVSTNELDAICRRGKAQVGMAAEPFRPFVFPAVWTDEGARVTGFDAELVHEISEALTNRCGRPVAPVLHLIRFRDLFLLLNEGQLDFFVSAVAAGVPAPARAGFAYSSPYFEQGGIAGITKRREVLDVVQGRLPPEEAMGGTARLLDGLAIAVQDGTAAQMYAESILRPARLIHCDSLPAAFELSATTDTTPVDVILGAKPVLDFVTKTTRRDWVPLTDRTGRILLFTEAEYSVVMAEESYKLRWFVNDVIFHLRQTGRLEAMRRRWLDESYAYPRRASIEGLSFDVAKMPAHYAQGTCRETAPR</sequence>